<keyword evidence="1" id="KW-0472">Membrane</keyword>
<sequence>MASLESVLIAGLMHLIFRFALFIDPMKTLSSPGPRVPTMIVCAALMDLIYDSRIVPLCLFKIPNAIKIICECLVAMFLLEVGMLIIWQALEFSIYLIVHTVILNFVSGEYYAKHETLIIGTFTFPVAIGILLMTSKVTHHLHDLYRHYFAPKTNVSLQMARTIEFLGRSPQYKRKVLTDALSKYNTPMWHSHFDRSLNKRNLYL</sequence>
<evidence type="ECO:0000256" key="1">
    <source>
        <dbReference type="SAM" id="Phobius"/>
    </source>
</evidence>
<dbReference type="Proteomes" id="UP001200034">
    <property type="component" value="Unassembled WGS sequence"/>
</dbReference>
<comment type="caution">
    <text evidence="2">The sequence shown here is derived from an EMBL/GenBank/DDBJ whole genome shotgun (WGS) entry which is preliminary data.</text>
</comment>
<feature type="transmembrane region" description="Helical" evidence="1">
    <location>
        <begin position="72"/>
        <end position="97"/>
    </location>
</feature>
<evidence type="ECO:0000313" key="2">
    <source>
        <dbReference type="EMBL" id="KAH8378250.1"/>
    </source>
</evidence>
<name>A0AAD4K7E9_9MUSC</name>
<dbReference type="AlphaFoldDB" id="A0AAD4K7E9"/>
<evidence type="ECO:0000313" key="3">
    <source>
        <dbReference type="Proteomes" id="UP001200034"/>
    </source>
</evidence>
<feature type="transmembrane region" description="Helical" evidence="1">
    <location>
        <begin position="7"/>
        <end position="26"/>
    </location>
</feature>
<dbReference type="EMBL" id="JAJJHW010001127">
    <property type="protein sequence ID" value="KAH8378250.1"/>
    <property type="molecule type" value="Genomic_DNA"/>
</dbReference>
<reference evidence="2" key="1">
    <citation type="journal article" date="2021" name="Mol. Ecol. Resour.">
        <title>Phylogenomic analyses of the genus Drosophila reveals genomic signals of climate adaptation.</title>
        <authorList>
            <person name="Li F."/>
            <person name="Rane R.V."/>
            <person name="Luria V."/>
            <person name="Xiong Z."/>
            <person name="Chen J."/>
            <person name="Li Z."/>
            <person name="Catullo R.A."/>
            <person name="Griffin P.C."/>
            <person name="Schiffer M."/>
            <person name="Pearce S."/>
            <person name="Lee S.F."/>
            <person name="McElroy K."/>
            <person name="Stocker A."/>
            <person name="Shirriffs J."/>
            <person name="Cockerell F."/>
            <person name="Coppin C."/>
            <person name="Sgro C.M."/>
            <person name="Karger A."/>
            <person name="Cain J.W."/>
            <person name="Weber J.A."/>
            <person name="Santpere G."/>
            <person name="Kirschner M.W."/>
            <person name="Hoffmann A.A."/>
            <person name="Oakeshott J.G."/>
            <person name="Zhang G."/>
        </authorList>
    </citation>
    <scope>NUCLEOTIDE SEQUENCE</scope>
    <source>
        <strain evidence="2">BGI-SZ-2011g</strain>
    </source>
</reference>
<keyword evidence="1" id="KW-0812">Transmembrane</keyword>
<organism evidence="2 3">
    <name type="scientific">Drosophila rubida</name>
    <dbReference type="NCBI Taxonomy" id="30044"/>
    <lineage>
        <taxon>Eukaryota</taxon>
        <taxon>Metazoa</taxon>
        <taxon>Ecdysozoa</taxon>
        <taxon>Arthropoda</taxon>
        <taxon>Hexapoda</taxon>
        <taxon>Insecta</taxon>
        <taxon>Pterygota</taxon>
        <taxon>Neoptera</taxon>
        <taxon>Endopterygota</taxon>
        <taxon>Diptera</taxon>
        <taxon>Brachycera</taxon>
        <taxon>Muscomorpha</taxon>
        <taxon>Ephydroidea</taxon>
        <taxon>Drosophilidae</taxon>
        <taxon>Drosophila</taxon>
    </lineage>
</organism>
<gene>
    <name evidence="2" type="ORF">KR093_010442</name>
</gene>
<dbReference type="Pfam" id="PF16089">
    <property type="entry name" value="DUF4818"/>
    <property type="match status" value="1"/>
</dbReference>
<keyword evidence="1" id="KW-1133">Transmembrane helix</keyword>
<protein>
    <submittedName>
        <fullName evidence="2">Uncharacterized protein</fullName>
    </submittedName>
</protein>
<keyword evidence="3" id="KW-1185">Reference proteome</keyword>
<dbReference type="InterPro" id="IPR032145">
    <property type="entry name" value="DUF4818"/>
</dbReference>
<feature type="transmembrane region" description="Helical" evidence="1">
    <location>
        <begin position="117"/>
        <end position="134"/>
    </location>
</feature>
<accession>A0AAD4K7E9</accession>
<proteinExistence type="predicted"/>